<dbReference type="PANTHER" id="PTHR46470">
    <property type="entry name" value="N-ACYLNEURAMINATE-9-PHOSPHATASE"/>
    <property type="match status" value="1"/>
</dbReference>
<dbReference type="InterPro" id="IPR036412">
    <property type="entry name" value="HAD-like_sf"/>
</dbReference>
<dbReference type="EMBL" id="CP146275">
    <property type="protein sequence ID" value="WWT33824.1"/>
    <property type="molecule type" value="Genomic_DNA"/>
</dbReference>
<keyword evidence="1 3" id="KW-0378">Hydrolase</keyword>
<gene>
    <name evidence="3" type="ORF">V6617_05030</name>
</gene>
<evidence type="ECO:0000256" key="1">
    <source>
        <dbReference type="ARBA" id="ARBA00022801"/>
    </source>
</evidence>
<dbReference type="Proteomes" id="UP001369958">
    <property type="component" value="Chromosome"/>
</dbReference>
<evidence type="ECO:0000313" key="3">
    <source>
        <dbReference type="EMBL" id="WWT33824.1"/>
    </source>
</evidence>
<keyword evidence="4" id="KW-1185">Reference proteome</keyword>
<proteinExistence type="predicted"/>
<keyword evidence="2" id="KW-0460">Magnesium</keyword>
<dbReference type="Pfam" id="PF00702">
    <property type="entry name" value="Hydrolase"/>
    <property type="match status" value="1"/>
</dbReference>
<name>A0ABZ2I393_9HYPH</name>
<dbReference type="RefSeq" id="WP_338609551.1">
    <property type="nucleotide sequence ID" value="NZ_CP146275.1"/>
</dbReference>
<evidence type="ECO:0000256" key="2">
    <source>
        <dbReference type="ARBA" id="ARBA00022842"/>
    </source>
</evidence>
<protein>
    <submittedName>
        <fullName evidence="3">HAD family hydrolase</fullName>
    </submittedName>
</protein>
<dbReference type="SUPFAM" id="SSF56784">
    <property type="entry name" value="HAD-like"/>
    <property type="match status" value="1"/>
</dbReference>
<dbReference type="GO" id="GO:0016787">
    <property type="term" value="F:hydrolase activity"/>
    <property type="evidence" value="ECO:0007669"/>
    <property type="project" value="UniProtKB-KW"/>
</dbReference>
<evidence type="ECO:0000313" key="4">
    <source>
        <dbReference type="Proteomes" id="UP001369958"/>
    </source>
</evidence>
<dbReference type="Gene3D" id="3.40.50.1000">
    <property type="entry name" value="HAD superfamily/HAD-like"/>
    <property type="match status" value="1"/>
</dbReference>
<dbReference type="InterPro" id="IPR051400">
    <property type="entry name" value="HAD-like_hydrolase"/>
</dbReference>
<reference evidence="3 4" key="1">
    <citation type="submission" date="2024-02" db="EMBL/GenBank/DDBJ databases">
        <title>Complete genome sequence of Pelagibacterium nitratireducens ZH15.</title>
        <authorList>
            <person name="Zhao L.H."/>
        </authorList>
    </citation>
    <scope>NUCLEOTIDE SEQUENCE [LARGE SCALE GENOMIC DNA]</scope>
    <source>
        <strain evidence="3 4">ZH15</strain>
    </source>
</reference>
<sequence length="433" mass="47210">MAYDARSAVPALPTPSDLALARQLAPRIRFARNEPFYPSKVGVTVLDAPGQSPSAPLAVTFEPGVKKVIEYAIWWDWDIQHLYELEHIWLKLDASDAVVGVDASAHGKLYPMVSADGALPLEEGRVTLYSEPGKHAFHASADPIVERRQWLTASCTSMTSAGHVLINAMFEDVFATITAQDHRAVRRYLQNRAFMPAFDFSTAFDLSTLDHISWPDLHAFICQRVPEVLAQVRADQPLIKAVLLDSGDTLVDEASEIRDSDGHVIEADLIPGAMEMVEALAREGYRIVLVADGSVKSFANILGGHGVSAYFEAEIISEAQGCEKPAAKMFLAALAALGIDPTDAAETVMVGNHLGRDVKGANELGIISIWQNWSPRRHKTPFDASEFPAYTIFAPGELPTLLAEIECAMGRRSRNPAMVDLPMGLADRAVLEV</sequence>
<accession>A0ABZ2I393</accession>
<dbReference type="InterPro" id="IPR023214">
    <property type="entry name" value="HAD_sf"/>
</dbReference>
<organism evidence="3 4">
    <name type="scientific">Pelagibacterium nitratireducens</name>
    <dbReference type="NCBI Taxonomy" id="1046114"/>
    <lineage>
        <taxon>Bacteria</taxon>
        <taxon>Pseudomonadati</taxon>
        <taxon>Pseudomonadota</taxon>
        <taxon>Alphaproteobacteria</taxon>
        <taxon>Hyphomicrobiales</taxon>
        <taxon>Devosiaceae</taxon>
        <taxon>Pelagibacterium</taxon>
    </lineage>
</organism>